<dbReference type="Pfam" id="PF24693">
    <property type="entry name" value="DUF7660"/>
    <property type="match status" value="1"/>
</dbReference>
<dbReference type="EMBL" id="RJTH01000029">
    <property type="protein sequence ID" value="RUM18045.1"/>
    <property type="molecule type" value="Genomic_DNA"/>
</dbReference>
<organism evidence="2 3">
    <name type="scientific">Rhizobium vallis</name>
    <dbReference type="NCBI Taxonomy" id="634290"/>
    <lineage>
        <taxon>Bacteria</taxon>
        <taxon>Pseudomonadati</taxon>
        <taxon>Pseudomonadota</taxon>
        <taxon>Alphaproteobacteria</taxon>
        <taxon>Hyphomicrobiales</taxon>
        <taxon>Rhizobiaceae</taxon>
        <taxon>Rhizobium/Agrobacterium group</taxon>
        <taxon>Rhizobium</taxon>
    </lineage>
</organism>
<name>A0A432PA65_9HYPH</name>
<gene>
    <name evidence="2" type="ORF">EFQ99_33610</name>
</gene>
<keyword evidence="3" id="KW-1185">Reference proteome</keyword>
<proteinExistence type="predicted"/>
<evidence type="ECO:0000259" key="1">
    <source>
        <dbReference type="Pfam" id="PF24693"/>
    </source>
</evidence>
<accession>A0A432PA65</accession>
<feature type="domain" description="DUF7660" evidence="1">
    <location>
        <begin position="21"/>
        <end position="83"/>
    </location>
</feature>
<comment type="caution">
    <text evidence="2">The sequence shown here is derived from an EMBL/GenBank/DDBJ whole genome shotgun (WGS) entry which is preliminary data.</text>
</comment>
<protein>
    <recommendedName>
        <fullName evidence="1">DUF7660 domain-containing protein</fullName>
    </recommendedName>
</protein>
<dbReference type="InterPro" id="IPR056077">
    <property type="entry name" value="DUF7660"/>
</dbReference>
<evidence type="ECO:0000313" key="3">
    <source>
        <dbReference type="Proteomes" id="UP000278823"/>
    </source>
</evidence>
<sequence>MLFELRRGHELMNIENVIDQQSFLKYLTSMRTDFEIGAVRWENTDLASYLEAMNAWLKDSAPQSEANPWKLAAFLLQAGAFYE</sequence>
<evidence type="ECO:0000313" key="2">
    <source>
        <dbReference type="EMBL" id="RUM18045.1"/>
    </source>
</evidence>
<dbReference type="Proteomes" id="UP000278823">
    <property type="component" value="Unassembled WGS sequence"/>
</dbReference>
<reference evidence="3" key="1">
    <citation type="submission" date="2018-11" db="EMBL/GenBank/DDBJ databases">
        <title>Rhizobium chutanense sp. nov., isolated from root nodules of Phaseolus vulgaris in China.</title>
        <authorList>
            <person name="Huo Y."/>
        </authorList>
    </citation>
    <scope>NUCLEOTIDE SEQUENCE [LARGE SCALE GENOMIC DNA]</scope>
    <source>
        <strain evidence="3">CCBAU 65647</strain>
    </source>
</reference>
<dbReference type="AlphaFoldDB" id="A0A432PA65"/>